<dbReference type="EMBL" id="JABSXK010000001">
    <property type="protein sequence ID" value="NRV08748.1"/>
    <property type="molecule type" value="Genomic_DNA"/>
</dbReference>
<proteinExistence type="predicted"/>
<evidence type="ECO:0000313" key="2">
    <source>
        <dbReference type="EMBL" id="NRV08748.1"/>
    </source>
</evidence>
<feature type="chain" id="PRO_5043143678" evidence="1">
    <location>
        <begin position="25"/>
        <end position="141"/>
    </location>
</feature>
<dbReference type="Proteomes" id="UP000821656">
    <property type="component" value="Unassembled WGS sequence"/>
</dbReference>
<evidence type="ECO:0000256" key="1">
    <source>
        <dbReference type="SAM" id="SignalP"/>
    </source>
</evidence>
<keyword evidence="1" id="KW-0732">Signal</keyword>
<sequence>MKKNLIAKITLGALLCASIIPAAASSHYKTLKLNSSNAIFQPHQQVTDMGYRAKNHNDKEVAILANSMQNTTKIDMRALDTSGNVILDWKDIKAYSSWQIYTIHPVDGTVIEKGSPIDMQLRDHYDHKNTSYITDGELDYQ</sequence>
<protein>
    <submittedName>
        <fullName evidence="2">Uncharacterized protein</fullName>
    </submittedName>
</protein>
<accession>A0A1B9BP63</accession>
<name>A0A1B9BP63_CLOBE</name>
<dbReference type="RefSeq" id="WP_065417024.1">
    <property type="nucleotide sequence ID" value="NZ_CP016090.1"/>
</dbReference>
<reference evidence="2" key="1">
    <citation type="submission" date="2020-05" db="EMBL/GenBank/DDBJ databases">
        <title>Genomic insights into acetone-butanol-ethanol (ABE) fermentation by sequencing solventogenic clostridia strains.</title>
        <authorList>
            <person name="Brown S."/>
        </authorList>
    </citation>
    <scope>NUCLEOTIDE SEQUENCE</scope>
    <source>
        <strain evidence="2">DJ126</strain>
    </source>
</reference>
<gene>
    <name evidence="2" type="ORF">DFH45_001711</name>
</gene>
<evidence type="ECO:0000313" key="3">
    <source>
        <dbReference type="Proteomes" id="UP000821656"/>
    </source>
</evidence>
<comment type="caution">
    <text evidence="2">The sequence shown here is derived from an EMBL/GenBank/DDBJ whole genome shotgun (WGS) entry which is preliminary data.</text>
</comment>
<organism evidence="2 3">
    <name type="scientific">Clostridium beijerinckii</name>
    <name type="common">Clostridium MP</name>
    <dbReference type="NCBI Taxonomy" id="1520"/>
    <lineage>
        <taxon>Bacteria</taxon>
        <taxon>Bacillati</taxon>
        <taxon>Bacillota</taxon>
        <taxon>Clostridia</taxon>
        <taxon>Eubacteriales</taxon>
        <taxon>Clostridiaceae</taxon>
        <taxon>Clostridium</taxon>
    </lineage>
</organism>
<feature type="signal peptide" evidence="1">
    <location>
        <begin position="1"/>
        <end position="24"/>
    </location>
</feature>
<dbReference type="AlphaFoldDB" id="A0A1B9BP63"/>